<reference evidence="3 4" key="1">
    <citation type="journal article" date="2015" name="Genome Announc.">
        <title>Expanding the biotechnology potential of lactobacilli through comparative genomics of 213 strains and associated genera.</title>
        <authorList>
            <person name="Sun Z."/>
            <person name="Harris H.M."/>
            <person name="McCann A."/>
            <person name="Guo C."/>
            <person name="Argimon S."/>
            <person name="Zhang W."/>
            <person name="Yang X."/>
            <person name="Jeffery I.B."/>
            <person name="Cooney J.C."/>
            <person name="Kagawa T.F."/>
            <person name="Liu W."/>
            <person name="Song Y."/>
            <person name="Salvetti E."/>
            <person name="Wrobel A."/>
            <person name="Rasinkangas P."/>
            <person name="Parkhill J."/>
            <person name="Rea M.C."/>
            <person name="O'Sullivan O."/>
            <person name="Ritari J."/>
            <person name="Douillard F.P."/>
            <person name="Paul Ross R."/>
            <person name="Yang R."/>
            <person name="Briner A.E."/>
            <person name="Felis G.E."/>
            <person name="de Vos W.M."/>
            <person name="Barrangou R."/>
            <person name="Klaenhammer T.R."/>
            <person name="Caufield P.W."/>
            <person name="Cui Y."/>
            <person name="Zhang H."/>
            <person name="O'Toole P.W."/>
        </authorList>
    </citation>
    <scope>NUCLEOTIDE SEQUENCE [LARGE SCALE GENOMIC DNA]</scope>
    <source>
        <strain evidence="3 4">DSM 21115</strain>
    </source>
</reference>
<proteinExistence type="predicted"/>
<accession>A0A0R2NNX1</accession>
<evidence type="ECO:0000313" key="4">
    <source>
        <dbReference type="Proteomes" id="UP000050920"/>
    </source>
</evidence>
<keyword evidence="1 3" id="KW-0378">Hydrolase</keyword>
<evidence type="ECO:0000256" key="1">
    <source>
        <dbReference type="ARBA" id="ARBA00022801"/>
    </source>
</evidence>
<keyword evidence="4" id="KW-1185">Reference proteome</keyword>
<name>A0A0R2NNX1_9LACO</name>
<dbReference type="AlphaFoldDB" id="A0A0R2NNX1"/>
<dbReference type="EMBL" id="AYGX02000080">
    <property type="protein sequence ID" value="KRO27414.1"/>
    <property type="molecule type" value="Genomic_DNA"/>
</dbReference>
<evidence type="ECO:0000313" key="3">
    <source>
        <dbReference type="EMBL" id="KRO27414.1"/>
    </source>
</evidence>
<dbReference type="InterPro" id="IPR051340">
    <property type="entry name" value="Haloalkane_dehalogenase"/>
</dbReference>
<dbReference type="Pfam" id="PF00561">
    <property type="entry name" value="Abhydrolase_1"/>
    <property type="match status" value="1"/>
</dbReference>
<comment type="caution">
    <text evidence="3">The sequence shown here is derived from an EMBL/GenBank/DDBJ whole genome shotgun (WGS) entry which is preliminary data.</text>
</comment>
<dbReference type="SUPFAM" id="SSF53474">
    <property type="entry name" value="alpha/beta-Hydrolases"/>
    <property type="match status" value="1"/>
</dbReference>
<protein>
    <submittedName>
        <fullName evidence="3">Alpha beta hydrolase fold protein</fullName>
    </submittedName>
</protein>
<dbReference type="InterPro" id="IPR000073">
    <property type="entry name" value="AB_hydrolase_1"/>
</dbReference>
<evidence type="ECO:0000259" key="2">
    <source>
        <dbReference type="Pfam" id="PF00561"/>
    </source>
</evidence>
<feature type="domain" description="AB hydrolase-1" evidence="2">
    <location>
        <begin position="39"/>
        <end position="281"/>
    </location>
</feature>
<dbReference type="Proteomes" id="UP000050920">
    <property type="component" value="Unassembled WGS sequence"/>
</dbReference>
<gene>
    <name evidence="3" type="ORF">DY78_GL000057</name>
</gene>
<dbReference type="GO" id="GO:0004301">
    <property type="term" value="F:epoxide hydrolase activity"/>
    <property type="evidence" value="ECO:0007669"/>
    <property type="project" value="TreeGrafter"/>
</dbReference>
<dbReference type="Gene3D" id="3.40.50.1820">
    <property type="entry name" value="alpha/beta hydrolase"/>
    <property type="match status" value="1"/>
</dbReference>
<dbReference type="PANTHER" id="PTHR42977">
    <property type="entry name" value="HYDROLASE-RELATED"/>
    <property type="match status" value="1"/>
</dbReference>
<sequence length="293" mass="33427">MYVHDIKNKKEVLKMTTYQNVKVQGLNIFYREAGDPSLPTLVLFHGFPSASHMFRDLMPLLSDRFHVIAPDYPGFGQSSAPEHTEFDYTFDNLTNVMTAWLQQLQLTKFYMYVFDYGAPIGFRIAVAHPDWISGIISQNGNIYQAGLGSKWASRQDFWDHPTAAKRDTYRSAFAPATIKGQYTYGTRPGTVSPDGYMLDIAYTHGEDYAERQLDLIYDYQNNIKLYPEFQAYLRQYQPRLLAVWGKNDPSFIYPGAEAFKKDDANATVELVDSGHFALETHAAVIATMIKTTF</sequence>
<dbReference type="PANTHER" id="PTHR42977:SF3">
    <property type="entry name" value="AB HYDROLASE-1 DOMAIN-CONTAINING PROTEIN"/>
    <property type="match status" value="1"/>
</dbReference>
<organism evidence="3 4">
    <name type="scientific">Lactiplantibacillus fabifermentans DSM 21115</name>
    <dbReference type="NCBI Taxonomy" id="1413187"/>
    <lineage>
        <taxon>Bacteria</taxon>
        <taxon>Bacillati</taxon>
        <taxon>Bacillota</taxon>
        <taxon>Bacilli</taxon>
        <taxon>Lactobacillales</taxon>
        <taxon>Lactobacillaceae</taxon>
        <taxon>Lactiplantibacillus</taxon>
    </lineage>
</organism>
<dbReference type="InterPro" id="IPR029058">
    <property type="entry name" value="AB_hydrolase_fold"/>
</dbReference>